<dbReference type="InterPro" id="IPR043404">
    <property type="entry name" value="ATAXIN1-like"/>
</dbReference>
<dbReference type="STRING" id="50429.A0A2B4RHG8"/>
<evidence type="ECO:0000256" key="6">
    <source>
        <dbReference type="ARBA" id="ARBA00023242"/>
    </source>
</evidence>
<dbReference type="GO" id="GO:0003677">
    <property type="term" value="F:DNA binding"/>
    <property type="evidence" value="ECO:0007669"/>
    <property type="project" value="UniProtKB-KW"/>
</dbReference>
<feature type="region of interest" description="Disordered" evidence="7">
    <location>
        <begin position="1"/>
        <end position="62"/>
    </location>
</feature>
<dbReference type="AlphaFoldDB" id="A0A2B4RHG8"/>
<feature type="region of interest" description="Disordered" evidence="7">
    <location>
        <begin position="542"/>
        <end position="587"/>
    </location>
</feature>
<sequence>MSTDNSAPTAPGEGISAASVAAASFSSDSSSQSLNSQENVLQCSESLVSSGPSDDSQTDSQAISLGGSVSVAIQLPAKVGNEVGSDASTSDSGLGKDACDTEGRVTAPTLPFVPQPHLTDKLPVPASNGLHCSPGFLAASNLSQLAELAANKSAMHQTPSNTTQLSAQPIQPHFVGNQTRFVLPGQGIPPPIIGTYPSGTLMQVPGQYQGFPPVPPQVPPPFIKGSNIQLTTGDVKRVEDLSTEDFIHSIRQSPELKLETSTVVKIEDGTELGSTHITFTINSSKIQVTLNCPIEHPFFVYGQGWTSSSPEQSSTKYNLNCQQLKVGDVCIFLSASNAPSIPSGLGLTSSPAVQVSGAGSTLTYSASGVLSSAVKSPSVSSNAGQTVTSVSASYAQTLPGIVTLPGNIPGVVVTSSMPPGIPAVYPGSFPPPQNIGQGKVAGQSGTDRPSVPQPVQGFTPDGKPSDPPHSTTAVPGGFPLSGAPFYQPLTGTFMTAMPPGQTFVQGTVMPQGSVGNGLLVAAVGFVPGRPPAPFVQPGMLYGSTPMEMLQKGGDSKPEEYSHKGRTDSQTELSQPEAKRAKGETEVK</sequence>
<keyword evidence="6" id="KW-0539">Nucleus</keyword>
<keyword evidence="10" id="KW-1185">Reference proteome</keyword>
<dbReference type="Pfam" id="PF08517">
    <property type="entry name" value="AXH"/>
    <property type="match status" value="1"/>
</dbReference>
<feature type="compositionally biased region" description="Basic and acidic residues" evidence="7">
    <location>
        <begin position="576"/>
        <end position="587"/>
    </location>
</feature>
<dbReference type="InterPro" id="IPR003652">
    <property type="entry name" value="Ataxin_AXH_dom"/>
</dbReference>
<comment type="subcellular location">
    <subcellularLocation>
        <location evidence="1">Nucleus</location>
    </subcellularLocation>
</comment>
<feature type="region of interest" description="Disordered" evidence="7">
    <location>
        <begin position="82"/>
        <end position="102"/>
    </location>
</feature>
<comment type="caution">
    <text evidence="9">The sequence shown here is derived from an EMBL/GenBank/DDBJ whole genome shotgun (WGS) entry which is preliminary data.</text>
</comment>
<feature type="domain" description="AXH" evidence="8">
    <location>
        <begin position="210"/>
        <end position="341"/>
    </location>
</feature>
<proteinExistence type="predicted"/>
<evidence type="ECO:0000256" key="5">
    <source>
        <dbReference type="ARBA" id="ARBA00023163"/>
    </source>
</evidence>
<name>A0A2B4RHG8_STYPI</name>
<organism evidence="9 10">
    <name type="scientific">Stylophora pistillata</name>
    <name type="common">Smooth cauliflower coral</name>
    <dbReference type="NCBI Taxonomy" id="50429"/>
    <lineage>
        <taxon>Eukaryota</taxon>
        <taxon>Metazoa</taxon>
        <taxon>Cnidaria</taxon>
        <taxon>Anthozoa</taxon>
        <taxon>Hexacorallia</taxon>
        <taxon>Scleractinia</taxon>
        <taxon>Astrocoeniina</taxon>
        <taxon>Pocilloporidae</taxon>
        <taxon>Stylophora</taxon>
    </lineage>
</organism>
<accession>A0A2B4RHG8</accession>
<evidence type="ECO:0000256" key="4">
    <source>
        <dbReference type="ARBA" id="ARBA00023125"/>
    </source>
</evidence>
<evidence type="ECO:0000259" key="8">
    <source>
        <dbReference type="PROSITE" id="PS51148"/>
    </source>
</evidence>
<keyword evidence="4" id="KW-0238">DNA-binding</keyword>
<dbReference type="SUPFAM" id="SSF102031">
    <property type="entry name" value="AXH domain"/>
    <property type="match status" value="1"/>
</dbReference>
<evidence type="ECO:0000256" key="1">
    <source>
        <dbReference type="ARBA" id="ARBA00004123"/>
    </source>
</evidence>
<dbReference type="GO" id="GO:0005634">
    <property type="term" value="C:nucleus"/>
    <property type="evidence" value="ECO:0007669"/>
    <property type="project" value="UniProtKB-SubCell"/>
</dbReference>
<dbReference type="PROSITE" id="PS51148">
    <property type="entry name" value="AXH"/>
    <property type="match status" value="1"/>
</dbReference>
<dbReference type="OrthoDB" id="10000452at2759"/>
<evidence type="ECO:0000256" key="2">
    <source>
        <dbReference type="ARBA" id="ARBA00022491"/>
    </source>
</evidence>
<reference evidence="10" key="1">
    <citation type="journal article" date="2017" name="bioRxiv">
        <title>Comparative analysis of the genomes of Stylophora pistillata and Acropora digitifera provides evidence for extensive differences between species of corals.</title>
        <authorList>
            <person name="Voolstra C.R."/>
            <person name="Li Y."/>
            <person name="Liew Y.J."/>
            <person name="Baumgarten S."/>
            <person name="Zoccola D."/>
            <person name="Flot J.-F."/>
            <person name="Tambutte S."/>
            <person name="Allemand D."/>
            <person name="Aranda M."/>
        </authorList>
    </citation>
    <scope>NUCLEOTIDE SEQUENCE [LARGE SCALE GENOMIC DNA]</scope>
</reference>
<keyword evidence="3" id="KW-0805">Transcription regulation</keyword>
<dbReference type="InterPro" id="IPR036096">
    <property type="entry name" value="Ataxin_AXH_dom_sf"/>
</dbReference>
<keyword evidence="2" id="KW-0678">Repressor</keyword>
<dbReference type="PANTHER" id="PTHR13392">
    <property type="entry name" value="ATAXIN 1"/>
    <property type="match status" value="1"/>
</dbReference>
<dbReference type="GO" id="GO:0003723">
    <property type="term" value="F:RNA binding"/>
    <property type="evidence" value="ECO:0007669"/>
    <property type="project" value="InterPro"/>
</dbReference>
<dbReference type="Proteomes" id="UP000225706">
    <property type="component" value="Unassembled WGS sequence"/>
</dbReference>
<feature type="compositionally biased region" description="Low complexity" evidence="7">
    <location>
        <begin position="16"/>
        <end position="36"/>
    </location>
</feature>
<dbReference type="EMBL" id="LSMT01000620">
    <property type="protein sequence ID" value="PFX15702.1"/>
    <property type="molecule type" value="Genomic_DNA"/>
</dbReference>
<evidence type="ECO:0000313" key="10">
    <source>
        <dbReference type="Proteomes" id="UP000225706"/>
    </source>
</evidence>
<protein>
    <submittedName>
        <fullName evidence="9">Ataxin-1</fullName>
    </submittedName>
</protein>
<dbReference type="PANTHER" id="PTHR13392:SF13">
    <property type="entry name" value="AXH DOMAIN-CONTAINING PROTEIN"/>
    <property type="match status" value="1"/>
</dbReference>
<evidence type="ECO:0000313" key="9">
    <source>
        <dbReference type="EMBL" id="PFX15702.1"/>
    </source>
</evidence>
<dbReference type="GO" id="GO:0006355">
    <property type="term" value="P:regulation of DNA-templated transcription"/>
    <property type="evidence" value="ECO:0007669"/>
    <property type="project" value="InterPro"/>
</dbReference>
<feature type="region of interest" description="Disordered" evidence="7">
    <location>
        <begin position="433"/>
        <end position="479"/>
    </location>
</feature>
<evidence type="ECO:0000256" key="7">
    <source>
        <dbReference type="SAM" id="MobiDB-lite"/>
    </source>
</evidence>
<dbReference type="SMART" id="SM00536">
    <property type="entry name" value="AXH"/>
    <property type="match status" value="1"/>
</dbReference>
<keyword evidence="5" id="KW-0804">Transcription</keyword>
<evidence type="ECO:0000256" key="3">
    <source>
        <dbReference type="ARBA" id="ARBA00023015"/>
    </source>
</evidence>
<gene>
    <name evidence="9" type="primary">Atxn1</name>
    <name evidence="9" type="ORF">AWC38_SpisGene20072</name>
</gene>
<feature type="compositionally biased region" description="Basic and acidic residues" evidence="7">
    <location>
        <begin position="553"/>
        <end position="568"/>
    </location>
</feature>
<feature type="compositionally biased region" description="Polar residues" evidence="7">
    <location>
        <begin position="37"/>
        <end position="62"/>
    </location>
</feature>